<protein>
    <submittedName>
        <fullName evidence="1">Squamosa promoter-binding-like protein 9</fullName>
    </submittedName>
</protein>
<reference evidence="1 2" key="1">
    <citation type="journal article" date="2022" name="Nat. Plants">
        <title>Genomes of leafy and leafless Platanthera orchids illuminate the evolution of mycoheterotrophy.</title>
        <authorList>
            <person name="Li M.H."/>
            <person name="Liu K.W."/>
            <person name="Li Z."/>
            <person name="Lu H.C."/>
            <person name="Ye Q.L."/>
            <person name="Zhang D."/>
            <person name="Wang J.Y."/>
            <person name="Li Y.F."/>
            <person name="Zhong Z.M."/>
            <person name="Liu X."/>
            <person name="Yu X."/>
            <person name="Liu D.K."/>
            <person name="Tu X.D."/>
            <person name="Liu B."/>
            <person name="Hao Y."/>
            <person name="Liao X.Y."/>
            <person name="Jiang Y.T."/>
            <person name="Sun W.H."/>
            <person name="Chen J."/>
            <person name="Chen Y.Q."/>
            <person name="Ai Y."/>
            <person name="Zhai J.W."/>
            <person name="Wu S.S."/>
            <person name="Zhou Z."/>
            <person name="Hsiao Y.Y."/>
            <person name="Wu W.L."/>
            <person name="Chen Y.Y."/>
            <person name="Lin Y.F."/>
            <person name="Hsu J.L."/>
            <person name="Li C.Y."/>
            <person name="Wang Z.W."/>
            <person name="Zhao X."/>
            <person name="Zhong W.Y."/>
            <person name="Ma X.K."/>
            <person name="Ma L."/>
            <person name="Huang J."/>
            <person name="Chen G.Z."/>
            <person name="Huang M.Z."/>
            <person name="Huang L."/>
            <person name="Peng D.H."/>
            <person name="Luo Y.B."/>
            <person name="Zou S.Q."/>
            <person name="Chen S.P."/>
            <person name="Lan S."/>
            <person name="Tsai W.C."/>
            <person name="Van de Peer Y."/>
            <person name="Liu Z.J."/>
        </authorList>
    </citation>
    <scope>NUCLEOTIDE SEQUENCE [LARGE SCALE GENOMIC DNA]</scope>
    <source>
        <strain evidence="1">Lor288</strain>
    </source>
</reference>
<sequence length="100" mass="11741">MDDRINNPNSTFSSTICDKKTSYSSTCPTGRISFKLYDWNPAEFPRRLRHQIFQWLANMPVELEGYIRPGCTILTIFIAMPQYMWEKVLLCLLDYILTIP</sequence>
<accession>A0ABR2MSC5</accession>
<gene>
    <name evidence="1" type="primary">SPL9</name>
    <name evidence="1" type="ORF">KSP40_PGU010426</name>
</gene>
<proteinExistence type="predicted"/>
<evidence type="ECO:0000313" key="1">
    <source>
        <dbReference type="EMBL" id="KAK8967092.1"/>
    </source>
</evidence>
<organism evidence="1 2">
    <name type="scientific">Platanthera guangdongensis</name>
    <dbReference type="NCBI Taxonomy" id="2320717"/>
    <lineage>
        <taxon>Eukaryota</taxon>
        <taxon>Viridiplantae</taxon>
        <taxon>Streptophyta</taxon>
        <taxon>Embryophyta</taxon>
        <taxon>Tracheophyta</taxon>
        <taxon>Spermatophyta</taxon>
        <taxon>Magnoliopsida</taxon>
        <taxon>Liliopsida</taxon>
        <taxon>Asparagales</taxon>
        <taxon>Orchidaceae</taxon>
        <taxon>Orchidoideae</taxon>
        <taxon>Orchideae</taxon>
        <taxon>Orchidinae</taxon>
        <taxon>Platanthera</taxon>
    </lineage>
</organism>
<dbReference type="Proteomes" id="UP001412067">
    <property type="component" value="Unassembled WGS sequence"/>
</dbReference>
<evidence type="ECO:0000313" key="2">
    <source>
        <dbReference type="Proteomes" id="UP001412067"/>
    </source>
</evidence>
<dbReference type="EMBL" id="JBBWWR010000005">
    <property type="protein sequence ID" value="KAK8967092.1"/>
    <property type="molecule type" value="Genomic_DNA"/>
</dbReference>
<comment type="caution">
    <text evidence="1">The sequence shown here is derived from an EMBL/GenBank/DDBJ whole genome shotgun (WGS) entry which is preliminary data.</text>
</comment>
<keyword evidence="2" id="KW-1185">Reference proteome</keyword>
<name>A0ABR2MSC5_9ASPA</name>